<dbReference type="OrthoDB" id="1631746at2"/>
<protein>
    <recommendedName>
        <fullName evidence="6">O-antigen ligase-related domain-containing protein</fullName>
    </recommendedName>
</protein>
<feature type="transmembrane region" description="Helical" evidence="5">
    <location>
        <begin position="389"/>
        <end position="419"/>
    </location>
</feature>
<keyword evidence="4 5" id="KW-0472">Membrane</keyword>
<dbReference type="InterPro" id="IPR007016">
    <property type="entry name" value="O-antigen_ligase-rel_domated"/>
</dbReference>
<keyword evidence="8" id="KW-1185">Reference proteome</keyword>
<dbReference type="Pfam" id="PF04932">
    <property type="entry name" value="Wzy_C"/>
    <property type="match status" value="1"/>
</dbReference>
<feature type="transmembrane region" description="Helical" evidence="5">
    <location>
        <begin position="21"/>
        <end position="37"/>
    </location>
</feature>
<keyword evidence="3 5" id="KW-1133">Transmembrane helix</keyword>
<feature type="domain" description="O-antigen ligase-related" evidence="6">
    <location>
        <begin position="219"/>
        <end position="369"/>
    </location>
</feature>
<dbReference type="InterPro" id="IPR051533">
    <property type="entry name" value="WaaL-like"/>
</dbReference>
<accession>A0A163BIG1</accession>
<dbReference type="PANTHER" id="PTHR37422:SF13">
    <property type="entry name" value="LIPOPOLYSACCHARIDE BIOSYNTHESIS PROTEIN PA4999-RELATED"/>
    <property type="match status" value="1"/>
</dbReference>
<feature type="transmembrane region" description="Helical" evidence="5">
    <location>
        <begin position="219"/>
        <end position="247"/>
    </location>
</feature>
<feature type="transmembrane region" description="Helical" evidence="5">
    <location>
        <begin position="73"/>
        <end position="93"/>
    </location>
</feature>
<sequence>MNLSKIVASFTSMFYREENNLVLATFWNSLYIAFFLLPLGINLPTPFFIISIILGLINIIRTKRKIVFDNKEVLLFPLYFMIMAISLIYTDNISDGIELLQRSLSLLFFPIIFLFVKEDASTVKKLFDFLLLGLMVSFFINLFYSFCDISPILKANFESFKASPEGVSILLGALNNAWNYFIRVEFSGLVNSNYVSLYILLVLSYYLKNKLQSKLQVFIVVVLFLYLFLLASIAAYLILGIMCLLLIFNISEKSKKYTISILFVLGLIVFLQNPRVFVFYKNVSENTIQNTKIDNTTVEKSRLLTWDASIKLIQEAPLLGYGIGDTNDVLMKKYEELNYVSNYTNKYNAHNQFLQTFLQTGVIGFLILISIFILLALRMRRSRNEFSVFLILFISLFFESMLVRFNGIVFFSIVIPLLLKKRSILSSRIIRNIPFKSNE</sequence>
<dbReference type="EMBL" id="LQRT01000005">
    <property type="protein sequence ID" value="KZS41433.1"/>
    <property type="molecule type" value="Genomic_DNA"/>
</dbReference>
<organism evidence="7 8">
    <name type="scientific">Aquimarina aggregata</name>
    <dbReference type="NCBI Taxonomy" id="1642818"/>
    <lineage>
        <taxon>Bacteria</taxon>
        <taxon>Pseudomonadati</taxon>
        <taxon>Bacteroidota</taxon>
        <taxon>Flavobacteriia</taxon>
        <taxon>Flavobacteriales</taxon>
        <taxon>Flavobacteriaceae</taxon>
        <taxon>Aquimarina</taxon>
    </lineage>
</organism>
<dbReference type="GO" id="GO:0016020">
    <property type="term" value="C:membrane"/>
    <property type="evidence" value="ECO:0007669"/>
    <property type="project" value="UniProtKB-SubCell"/>
</dbReference>
<evidence type="ECO:0000313" key="7">
    <source>
        <dbReference type="EMBL" id="KZS41433.1"/>
    </source>
</evidence>
<evidence type="ECO:0000256" key="2">
    <source>
        <dbReference type="ARBA" id="ARBA00022692"/>
    </source>
</evidence>
<comment type="caution">
    <text evidence="7">The sequence shown here is derived from an EMBL/GenBank/DDBJ whole genome shotgun (WGS) entry which is preliminary data.</text>
</comment>
<keyword evidence="2 5" id="KW-0812">Transmembrane</keyword>
<evidence type="ECO:0000259" key="6">
    <source>
        <dbReference type="Pfam" id="PF04932"/>
    </source>
</evidence>
<reference evidence="7 8" key="1">
    <citation type="submission" date="2016-01" db="EMBL/GenBank/DDBJ databases">
        <title>The draft genome sequence of Aquimarina sp. RZW4-3-2.</title>
        <authorList>
            <person name="Wang Y."/>
        </authorList>
    </citation>
    <scope>NUCLEOTIDE SEQUENCE [LARGE SCALE GENOMIC DNA]</scope>
    <source>
        <strain evidence="7 8">RZW4-3-2</strain>
    </source>
</reference>
<dbReference type="RefSeq" id="WP_066312310.1">
    <property type="nucleotide sequence ID" value="NZ_LQRT01000005.1"/>
</dbReference>
<name>A0A163BIG1_9FLAO</name>
<dbReference type="STRING" id="1642818.AWE51_22280"/>
<evidence type="ECO:0000313" key="8">
    <source>
        <dbReference type="Proteomes" id="UP000076715"/>
    </source>
</evidence>
<evidence type="ECO:0000256" key="3">
    <source>
        <dbReference type="ARBA" id="ARBA00022989"/>
    </source>
</evidence>
<feature type="transmembrane region" description="Helical" evidence="5">
    <location>
        <begin position="189"/>
        <end position="207"/>
    </location>
</feature>
<dbReference type="PANTHER" id="PTHR37422">
    <property type="entry name" value="TEICHURONIC ACID BIOSYNTHESIS PROTEIN TUAE"/>
    <property type="match status" value="1"/>
</dbReference>
<feature type="transmembrane region" description="Helical" evidence="5">
    <location>
        <begin position="43"/>
        <end position="61"/>
    </location>
</feature>
<feature type="transmembrane region" description="Helical" evidence="5">
    <location>
        <begin position="99"/>
        <end position="116"/>
    </location>
</feature>
<evidence type="ECO:0000256" key="4">
    <source>
        <dbReference type="ARBA" id="ARBA00023136"/>
    </source>
</evidence>
<feature type="transmembrane region" description="Helical" evidence="5">
    <location>
        <begin position="166"/>
        <end position="182"/>
    </location>
</feature>
<gene>
    <name evidence="7" type="ORF">AWE51_22280</name>
</gene>
<dbReference type="AlphaFoldDB" id="A0A163BIG1"/>
<dbReference type="Proteomes" id="UP000076715">
    <property type="component" value="Unassembled WGS sequence"/>
</dbReference>
<feature type="transmembrane region" description="Helical" evidence="5">
    <location>
        <begin position="128"/>
        <end position="146"/>
    </location>
</feature>
<comment type="subcellular location">
    <subcellularLocation>
        <location evidence="1">Membrane</location>
        <topology evidence="1">Multi-pass membrane protein</topology>
    </subcellularLocation>
</comment>
<proteinExistence type="predicted"/>
<feature type="transmembrane region" description="Helical" evidence="5">
    <location>
        <begin position="259"/>
        <end position="280"/>
    </location>
</feature>
<evidence type="ECO:0000256" key="1">
    <source>
        <dbReference type="ARBA" id="ARBA00004141"/>
    </source>
</evidence>
<evidence type="ECO:0000256" key="5">
    <source>
        <dbReference type="SAM" id="Phobius"/>
    </source>
</evidence>
<feature type="transmembrane region" description="Helical" evidence="5">
    <location>
        <begin position="357"/>
        <end position="377"/>
    </location>
</feature>